<organism evidence="1 2">
    <name type="scientific">Neiella litorisoli</name>
    <dbReference type="NCBI Taxonomy" id="2771431"/>
    <lineage>
        <taxon>Bacteria</taxon>
        <taxon>Pseudomonadati</taxon>
        <taxon>Pseudomonadota</taxon>
        <taxon>Gammaproteobacteria</taxon>
        <taxon>Alteromonadales</taxon>
        <taxon>Echinimonadaceae</taxon>
        <taxon>Neiella</taxon>
    </lineage>
</organism>
<dbReference type="Proteomes" id="UP000638014">
    <property type="component" value="Unassembled WGS sequence"/>
</dbReference>
<reference evidence="1" key="1">
    <citation type="submission" date="2020-09" db="EMBL/GenBank/DDBJ databases">
        <title>A novel bacterium of genus Neiella, isolated from South China Sea.</title>
        <authorList>
            <person name="Huang H."/>
            <person name="Mo K."/>
            <person name="Hu Y."/>
        </authorList>
    </citation>
    <scope>NUCLEOTIDE SEQUENCE</scope>
    <source>
        <strain evidence="1">HB171785</strain>
    </source>
</reference>
<proteinExistence type="predicted"/>
<dbReference type="InterPro" id="IPR027417">
    <property type="entry name" value="P-loop_NTPase"/>
</dbReference>
<evidence type="ECO:0000313" key="2">
    <source>
        <dbReference type="Proteomes" id="UP000638014"/>
    </source>
</evidence>
<keyword evidence="2" id="KW-1185">Reference proteome</keyword>
<dbReference type="AlphaFoldDB" id="A0A8J6UM30"/>
<evidence type="ECO:0008006" key="3">
    <source>
        <dbReference type="Google" id="ProtNLM"/>
    </source>
</evidence>
<protein>
    <recommendedName>
        <fullName evidence="3">Sulfotransferase domain-containing protein</fullName>
    </recommendedName>
</protein>
<gene>
    <name evidence="1" type="ORF">IC617_10160</name>
</gene>
<name>A0A8J6UM30_9GAMM</name>
<sequence>MKKQLVLHIGSEKTATTYLQRLLSSQRQNIENQGVLYPKIGFNEQAHFSLVAALHDLDHSQSLEFVPPGVKCTIESEWLPLLEMLTRQTDYHTVVLSAEHFSSRLGPNALYKLQSLLSALTDYSIKILYYVRRQDDFFESWYSTYIKAGGKESLTASFNKLKNNRSILDFHYIISNWIKAFPNAEYSVRSYDLDLQEGRFVSEFSKEINCNFNLTEQDFNKENKSWGPEMLSFARIVNMEYSSTLGANRYTVLNQISESGIFDKNNSCQHILNKKERRELVDNYRESNEKLKPLGFPYEQTNYRVDEAESCSPDEVQHSVHSLVNALINLSLYCRPPKEQAAELNKTQVRQ</sequence>
<comment type="caution">
    <text evidence="1">The sequence shown here is derived from an EMBL/GenBank/DDBJ whole genome shotgun (WGS) entry which is preliminary data.</text>
</comment>
<accession>A0A8J6UM30</accession>
<dbReference type="RefSeq" id="WP_191144889.1">
    <property type="nucleotide sequence ID" value="NZ_JACXAF010000012.1"/>
</dbReference>
<evidence type="ECO:0000313" key="1">
    <source>
        <dbReference type="EMBL" id="MBD1389790.1"/>
    </source>
</evidence>
<dbReference type="Gene3D" id="3.40.50.300">
    <property type="entry name" value="P-loop containing nucleotide triphosphate hydrolases"/>
    <property type="match status" value="1"/>
</dbReference>
<dbReference type="SUPFAM" id="SSF52540">
    <property type="entry name" value="P-loop containing nucleoside triphosphate hydrolases"/>
    <property type="match status" value="1"/>
</dbReference>
<dbReference type="EMBL" id="JACXAF010000012">
    <property type="protein sequence ID" value="MBD1389790.1"/>
    <property type="molecule type" value="Genomic_DNA"/>
</dbReference>